<dbReference type="Proteomes" id="UP001462640">
    <property type="component" value="Unassembled WGS sequence"/>
</dbReference>
<dbReference type="RefSeq" id="WP_347612807.1">
    <property type="nucleotide sequence ID" value="NZ_JBDPZC010000013.1"/>
</dbReference>
<comment type="caution">
    <text evidence="1">The sequence shown here is derived from an EMBL/GenBank/DDBJ whole genome shotgun (WGS) entry which is preliminary data.</text>
</comment>
<dbReference type="EMBL" id="JBDPZC010000013">
    <property type="protein sequence ID" value="MEO3715393.1"/>
    <property type="molecule type" value="Genomic_DNA"/>
</dbReference>
<dbReference type="SUPFAM" id="SSF52266">
    <property type="entry name" value="SGNH hydrolase"/>
    <property type="match status" value="1"/>
</dbReference>
<accession>A0ABV0GK10</accession>
<organism evidence="1 2">
    <name type="scientific">Roseateles flavus</name>
    <dbReference type="NCBI Taxonomy" id="3149041"/>
    <lineage>
        <taxon>Bacteria</taxon>
        <taxon>Pseudomonadati</taxon>
        <taxon>Pseudomonadota</taxon>
        <taxon>Betaproteobacteria</taxon>
        <taxon>Burkholderiales</taxon>
        <taxon>Sphaerotilaceae</taxon>
        <taxon>Roseateles</taxon>
    </lineage>
</organism>
<evidence type="ECO:0008006" key="3">
    <source>
        <dbReference type="Google" id="ProtNLM"/>
    </source>
</evidence>
<gene>
    <name evidence="1" type="ORF">ABDJ40_21695</name>
</gene>
<evidence type="ECO:0000313" key="2">
    <source>
        <dbReference type="Proteomes" id="UP001462640"/>
    </source>
</evidence>
<sequence length="290" mass="32583">MAQTRLYSHQQLMNDPTLFMGQVPLIAHGDSWFSFGDFFPTKTRSLLDFFQFGRDAGIVNYAMPGQKLKDYPDPQRYAKFHLAMTLRGMPRWGALLLSGGGNDMIAWLRRGPGTDLSQRLLRSQAEWLPEHFGPLRYVSEHGWSHLCAELLQAYTELDALRDQCANPQAPMVTHVYDYMVPRFAYAAGGLAGPWCAPSLQTFQIPAEAWAPIMRILVDWNHSFLTHTVQNCIGNFVVLDTRGVSQPAEAGSTGRSGDWQNEIHLTPEGYDKLARRSCNDTLASLVAGYEI</sequence>
<protein>
    <recommendedName>
        <fullName evidence="3">SGNH hydrolase-type esterase domain-containing protein</fullName>
    </recommendedName>
</protein>
<keyword evidence="2" id="KW-1185">Reference proteome</keyword>
<name>A0ABV0GK10_9BURK</name>
<evidence type="ECO:0000313" key="1">
    <source>
        <dbReference type="EMBL" id="MEO3715393.1"/>
    </source>
</evidence>
<reference evidence="1 2" key="1">
    <citation type="submission" date="2024-05" db="EMBL/GenBank/DDBJ databases">
        <title>Roseateles sp. 2.12 16S ribosomal RNA gene Genome sequencing and assembly.</title>
        <authorList>
            <person name="Woo H."/>
        </authorList>
    </citation>
    <scope>NUCLEOTIDE SEQUENCE [LARGE SCALE GENOMIC DNA]</scope>
    <source>
        <strain evidence="1 2">2.12</strain>
    </source>
</reference>
<proteinExistence type="predicted"/>